<dbReference type="InterPro" id="IPR000073">
    <property type="entry name" value="AB_hydrolase_1"/>
</dbReference>
<dbReference type="OrthoDB" id="19657at2759"/>
<name>A0A226EAW9_FOLCA</name>
<gene>
    <name evidence="2" type="ORF">Fcan01_11045</name>
</gene>
<sequence>MASQTKHLVEITPEQIQEFKNLAKEQEKTFLSEDAIVDTVEHVDVSHLYQRIEVKGVSINYVKVGTGEKPVLLMCGSVGAGKSIPPERDFSSKESFLHGDIEFAKILMQKLGYPKFSILGWCGGGTEALMMAGKYPEVIESLISINSKAFFGHEDMAFYNLMSDISNWSELARSSMVKVYGEEYFFKCWMSLITLYKRIYDEEEGNLCTEFLSKIKCPTLLVHGQLDPVAPVRHVHFIKERIPHAKVHIMEKGKHNLHLRYPEEFLAIVEQFLLELS</sequence>
<keyword evidence="2" id="KW-0378">Hydrolase</keyword>
<reference evidence="2 3" key="1">
    <citation type="submission" date="2015-12" db="EMBL/GenBank/DDBJ databases">
        <title>The genome of Folsomia candida.</title>
        <authorList>
            <person name="Faddeeva A."/>
            <person name="Derks M.F."/>
            <person name="Anvar Y."/>
            <person name="Smit S."/>
            <person name="Van Straalen N."/>
            <person name="Roelofs D."/>
        </authorList>
    </citation>
    <scope>NUCLEOTIDE SEQUENCE [LARGE SCALE GENOMIC DNA]</scope>
    <source>
        <strain evidence="2 3">VU population</strain>
        <tissue evidence="2">Whole body</tissue>
    </source>
</reference>
<accession>A0A226EAW9</accession>
<dbReference type="PANTHER" id="PTHR46331:SF2">
    <property type="entry name" value="VALACYCLOVIR HYDROLASE"/>
    <property type="match status" value="1"/>
</dbReference>
<dbReference type="OMA" id="QWAHELM"/>
<proteinExistence type="predicted"/>
<evidence type="ECO:0000259" key="1">
    <source>
        <dbReference type="Pfam" id="PF00561"/>
    </source>
</evidence>
<comment type="caution">
    <text evidence="2">The sequence shown here is derived from an EMBL/GenBank/DDBJ whole genome shotgun (WGS) entry which is preliminary data.</text>
</comment>
<dbReference type="Gene3D" id="3.40.50.1820">
    <property type="entry name" value="alpha/beta hydrolase"/>
    <property type="match status" value="1"/>
</dbReference>
<dbReference type="InterPro" id="IPR029058">
    <property type="entry name" value="AB_hydrolase_fold"/>
</dbReference>
<organism evidence="2 3">
    <name type="scientific">Folsomia candida</name>
    <name type="common">Springtail</name>
    <dbReference type="NCBI Taxonomy" id="158441"/>
    <lineage>
        <taxon>Eukaryota</taxon>
        <taxon>Metazoa</taxon>
        <taxon>Ecdysozoa</taxon>
        <taxon>Arthropoda</taxon>
        <taxon>Hexapoda</taxon>
        <taxon>Collembola</taxon>
        <taxon>Entomobryomorpha</taxon>
        <taxon>Isotomoidea</taxon>
        <taxon>Isotomidae</taxon>
        <taxon>Proisotominae</taxon>
        <taxon>Folsomia</taxon>
    </lineage>
</organism>
<protein>
    <submittedName>
        <fullName evidence="2">Valacyclovir hydrolase</fullName>
    </submittedName>
</protein>
<dbReference type="SUPFAM" id="SSF53474">
    <property type="entry name" value="alpha/beta-Hydrolases"/>
    <property type="match status" value="1"/>
</dbReference>
<dbReference type="AlphaFoldDB" id="A0A226EAW9"/>
<dbReference type="EMBL" id="LNIX01000005">
    <property type="protein sequence ID" value="OXA53796.1"/>
    <property type="molecule type" value="Genomic_DNA"/>
</dbReference>
<dbReference type="GO" id="GO:0017171">
    <property type="term" value="F:serine hydrolase activity"/>
    <property type="evidence" value="ECO:0007669"/>
    <property type="project" value="TreeGrafter"/>
</dbReference>
<evidence type="ECO:0000313" key="2">
    <source>
        <dbReference type="EMBL" id="OXA53796.1"/>
    </source>
</evidence>
<dbReference type="Proteomes" id="UP000198287">
    <property type="component" value="Unassembled WGS sequence"/>
</dbReference>
<feature type="domain" description="AB hydrolase-1" evidence="1">
    <location>
        <begin position="79"/>
        <end position="154"/>
    </location>
</feature>
<keyword evidence="3" id="KW-1185">Reference proteome</keyword>
<dbReference type="PANTHER" id="PTHR46331">
    <property type="entry name" value="VALACYCLOVIR HYDROLASE"/>
    <property type="match status" value="1"/>
</dbReference>
<dbReference type="Pfam" id="PF00561">
    <property type="entry name" value="Abhydrolase_1"/>
    <property type="match status" value="1"/>
</dbReference>
<evidence type="ECO:0000313" key="3">
    <source>
        <dbReference type="Proteomes" id="UP000198287"/>
    </source>
</evidence>